<dbReference type="STRING" id="1314674.A0A0D7B7B6"/>
<dbReference type="SUPFAM" id="SSF55455">
    <property type="entry name" value="SRF-like"/>
    <property type="match status" value="1"/>
</dbReference>
<evidence type="ECO:0000313" key="8">
    <source>
        <dbReference type="EMBL" id="KIY65421.1"/>
    </source>
</evidence>
<evidence type="ECO:0000256" key="4">
    <source>
        <dbReference type="ARBA" id="ARBA00023163"/>
    </source>
</evidence>
<evidence type="ECO:0000313" key="9">
    <source>
        <dbReference type="Proteomes" id="UP000054007"/>
    </source>
</evidence>
<name>A0A0D7B7B6_9AGAR</name>
<dbReference type="PRINTS" id="PR00404">
    <property type="entry name" value="MADSDOMAIN"/>
</dbReference>
<keyword evidence="2" id="KW-0805">Transcription regulation</keyword>
<dbReference type="PROSITE" id="PS50066">
    <property type="entry name" value="MADS_BOX_2"/>
    <property type="match status" value="1"/>
</dbReference>
<dbReference type="PANTHER" id="PTHR11945">
    <property type="entry name" value="MADS BOX PROTEIN"/>
    <property type="match status" value="1"/>
</dbReference>
<proteinExistence type="predicted"/>
<dbReference type="Proteomes" id="UP000054007">
    <property type="component" value="Unassembled WGS sequence"/>
</dbReference>
<reference evidence="8 9" key="1">
    <citation type="journal article" date="2015" name="Fungal Genet. Biol.">
        <title>Evolution of novel wood decay mechanisms in Agaricales revealed by the genome sequences of Fistulina hepatica and Cylindrobasidium torrendii.</title>
        <authorList>
            <person name="Floudas D."/>
            <person name="Held B.W."/>
            <person name="Riley R."/>
            <person name="Nagy L.G."/>
            <person name="Koehler G."/>
            <person name="Ransdell A.S."/>
            <person name="Younus H."/>
            <person name="Chow J."/>
            <person name="Chiniquy J."/>
            <person name="Lipzen A."/>
            <person name="Tritt A."/>
            <person name="Sun H."/>
            <person name="Haridas S."/>
            <person name="LaButti K."/>
            <person name="Ohm R.A."/>
            <person name="Kues U."/>
            <person name="Blanchette R.A."/>
            <person name="Grigoriev I.V."/>
            <person name="Minto R.E."/>
            <person name="Hibbett D.S."/>
        </authorList>
    </citation>
    <scope>NUCLEOTIDE SEQUENCE [LARGE SCALE GENOMIC DNA]</scope>
    <source>
        <strain evidence="8 9">FP15055 ss-10</strain>
    </source>
</reference>
<feature type="compositionally biased region" description="Basic residues" evidence="6">
    <location>
        <begin position="135"/>
        <end position="165"/>
    </location>
</feature>
<evidence type="ECO:0000256" key="5">
    <source>
        <dbReference type="ARBA" id="ARBA00023242"/>
    </source>
</evidence>
<dbReference type="Gene3D" id="3.40.1810.10">
    <property type="entry name" value="Transcription factor, MADS-box"/>
    <property type="match status" value="1"/>
</dbReference>
<dbReference type="OrthoDB" id="1898716at2759"/>
<comment type="subcellular location">
    <subcellularLocation>
        <location evidence="1">Nucleus</location>
    </subcellularLocation>
</comment>
<keyword evidence="3" id="KW-0238">DNA-binding</keyword>
<sequence length="313" mass="34849">MGRRKIEIQPITHERNRSVTFLKRKNGLFKKAYELGVLCSVDIAVIIFENRPGHGIKCYEYTSAKDVRDVVARHVRYDGEKDTKTPRDFNGPHGKESEDEQPEDEGGLLIHSEDDEEEEEKPARKRGRMDALPASHRRKHRSSRSRSRSRSPHRPNSSSHHRPSSSHHASSSPAYPPGLHPRQLFFPPPPLSSSSYLDSPHTTLFPPPPRRPPMPQLYLPYTAAGEGRAPPPLSHYPDGRADSIFGFLGERPFEWPRPPPPGDEVGAGDWLDFLGGGGGGGVGHHEGRSSASMGSSIDPGRHEGRGGRSWERE</sequence>
<keyword evidence="4" id="KW-0804">Transcription</keyword>
<feature type="domain" description="MADS-box" evidence="7">
    <location>
        <begin position="1"/>
        <end position="51"/>
    </location>
</feature>
<evidence type="ECO:0000256" key="3">
    <source>
        <dbReference type="ARBA" id="ARBA00023125"/>
    </source>
</evidence>
<dbReference type="GO" id="GO:0005634">
    <property type="term" value="C:nucleus"/>
    <property type="evidence" value="ECO:0007669"/>
    <property type="project" value="UniProtKB-SubCell"/>
</dbReference>
<evidence type="ECO:0000259" key="7">
    <source>
        <dbReference type="PROSITE" id="PS50066"/>
    </source>
</evidence>
<evidence type="ECO:0000256" key="1">
    <source>
        <dbReference type="ARBA" id="ARBA00004123"/>
    </source>
</evidence>
<dbReference type="GO" id="GO:0045944">
    <property type="term" value="P:positive regulation of transcription by RNA polymerase II"/>
    <property type="evidence" value="ECO:0007669"/>
    <property type="project" value="TreeGrafter"/>
</dbReference>
<dbReference type="PANTHER" id="PTHR11945:SF534">
    <property type="entry name" value="MYOCYTE-SPECIFIC ENHANCER FACTOR 2"/>
    <property type="match status" value="1"/>
</dbReference>
<accession>A0A0D7B7B6</accession>
<feature type="compositionally biased region" description="Basic and acidic residues" evidence="6">
    <location>
        <begin position="299"/>
        <end position="313"/>
    </location>
</feature>
<dbReference type="GO" id="GO:0046983">
    <property type="term" value="F:protein dimerization activity"/>
    <property type="evidence" value="ECO:0007669"/>
    <property type="project" value="InterPro"/>
</dbReference>
<feature type="compositionally biased region" description="Basic and acidic residues" evidence="6">
    <location>
        <begin position="78"/>
        <end position="87"/>
    </location>
</feature>
<dbReference type="InterPro" id="IPR002100">
    <property type="entry name" value="TF_MADSbox"/>
</dbReference>
<keyword evidence="9" id="KW-1185">Reference proteome</keyword>
<dbReference type="SMART" id="SM00432">
    <property type="entry name" value="MADS"/>
    <property type="match status" value="1"/>
</dbReference>
<gene>
    <name evidence="8" type="ORF">CYLTODRAFT_65813</name>
</gene>
<feature type="compositionally biased region" description="Pro residues" evidence="6">
    <location>
        <begin position="205"/>
        <end position="215"/>
    </location>
</feature>
<organism evidence="8 9">
    <name type="scientific">Cylindrobasidium torrendii FP15055 ss-10</name>
    <dbReference type="NCBI Taxonomy" id="1314674"/>
    <lineage>
        <taxon>Eukaryota</taxon>
        <taxon>Fungi</taxon>
        <taxon>Dikarya</taxon>
        <taxon>Basidiomycota</taxon>
        <taxon>Agaricomycotina</taxon>
        <taxon>Agaricomycetes</taxon>
        <taxon>Agaricomycetidae</taxon>
        <taxon>Agaricales</taxon>
        <taxon>Marasmiineae</taxon>
        <taxon>Physalacriaceae</taxon>
        <taxon>Cylindrobasidium</taxon>
    </lineage>
</organism>
<evidence type="ECO:0000256" key="2">
    <source>
        <dbReference type="ARBA" id="ARBA00023015"/>
    </source>
</evidence>
<dbReference type="EMBL" id="KN880591">
    <property type="protein sequence ID" value="KIY65421.1"/>
    <property type="molecule type" value="Genomic_DNA"/>
</dbReference>
<dbReference type="InterPro" id="IPR036879">
    <property type="entry name" value="TF_MADSbox_sf"/>
</dbReference>
<feature type="compositionally biased region" description="Acidic residues" evidence="6">
    <location>
        <begin position="97"/>
        <end position="106"/>
    </location>
</feature>
<evidence type="ECO:0000256" key="6">
    <source>
        <dbReference type="SAM" id="MobiDB-lite"/>
    </source>
</evidence>
<dbReference type="GO" id="GO:0000978">
    <property type="term" value="F:RNA polymerase II cis-regulatory region sequence-specific DNA binding"/>
    <property type="evidence" value="ECO:0007669"/>
    <property type="project" value="TreeGrafter"/>
</dbReference>
<feature type="region of interest" description="Disordered" evidence="6">
    <location>
        <begin position="78"/>
        <end position="313"/>
    </location>
</feature>
<dbReference type="AlphaFoldDB" id="A0A0D7B7B6"/>
<dbReference type="Pfam" id="PF00319">
    <property type="entry name" value="SRF-TF"/>
    <property type="match status" value="1"/>
</dbReference>
<dbReference type="GO" id="GO:0000981">
    <property type="term" value="F:DNA-binding transcription factor activity, RNA polymerase II-specific"/>
    <property type="evidence" value="ECO:0007669"/>
    <property type="project" value="TreeGrafter"/>
</dbReference>
<keyword evidence="5" id="KW-0539">Nucleus</keyword>
<protein>
    <submittedName>
        <fullName evidence="8">SRF-like protein</fullName>
    </submittedName>
</protein>